<keyword evidence="3" id="KW-1185">Reference proteome</keyword>
<comment type="caution">
    <text evidence="2">The sequence shown here is derived from an EMBL/GenBank/DDBJ whole genome shotgun (WGS) entry which is preliminary data.</text>
</comment>
<evidence type="ECO:0000313" key="2">
    <source>
        <dbReference type="EMBL" id="KAK0750098.1"/>
    </source>
</evidence>
<feature type="chain" id="PRO_5041381093" evidence="1">
    <location>
        <begin position="28"/>
        <end position="274"/>
    </location>
</feature>
<keyword evidence="1" id="KW-0732">Signal</keyword>
<proteinExistence type="predicted"/>
<reference evidence="2" key="1">
    <citation type="submission" date="2023-06" db="EMBL/GenBank/DDBJ databases">
        <title>Genome-scale phylogeny and comparative genomics of the fungal order Sordariales.</title>
        <authorList>
            <consortium name="Lawrence Berkeley National Laboratory"/>
            <person name="Hensen N."/>
            <person name="Bonometti L."/>
            <person name="Westerberg I."/>
            <person name="Brannstrom I.O."/>
            <person name="Guillou S."/>
            <person name="Cros-Aarteil S."/>
            <person name="Calhoun S."/>
            <person name="Haridas S."/>
            <person name="Kuo A."/>
            <person name="Mondo S."/>
            <person name="Pangilinan J."/>
            <person name="Riley R."/>
            <person name="LaButti K."/>
            <person name="Andreopoulos B."/>
            <person name="Lipzen A."/>
            <person name="Chen C."/>
            <person name="Yanf M."/>
            <person name="Daum C."/>
            <person name="Ng V."/>
            <person name="Clum A."/>
            <person name="Steindorff A."/>
            <person name="Ohm R."/>
            <person name="Martin F."/>
            <person name="Silar P."/>
            <person name="Natvig D."/>
            <person name="Lalanne C."/>
            <person name="Gautier V."/>
            <person name="Ament-velasquez S.L."/>
            <person name="Kruys A."/>
            <person name="Hutchinson M.I."/>
            <person name="Powell A.J."/>
            <person name="Barry K."/>
            <person name="Miller A.N."/>
            <person name="Grigoriev I.V."/>
            <person name="Debuchy R."/>
            <person name="Gladieux P."/>
            <person name="Thoren M.H."/>
            <person name="Johannesson H."/>
        </authorList>
    </citation>
    <scope>NUCLEOTIDE SEQUENCE</scope>
    <source>
        <strain evidence="2">SMH3187-1</strain>
    </source>
</reference>
<dbReference type="EMBL" id="JAUKUD010000003">
    <property type="protein sequence ID" value="KAK0750098.1"/>
    <property type="molecule type" value="Genomic_DNA"/>
</dbReference>
<feature type="signal peptide" evidence="1">
    <location>
        <begin position="1"/>
        <end position="27"/>
    </location>
</feature>
<organism evidence="2 3">
    <name type="scientific">Schizothecium vesticola</name>
    <dbReference type="NCBI Taxonomy" id="314040"/>
    <lineage>
        <taxon>Eukaryota</taxon>
        <taxon>Fungi</taxon>
        <taxon>Dikarya</taxon>
        <taxon>Ascomycota</taxon>
        <taxon>Pezizomycotina</taxon>
        <taxon>Sordariomycetes</taxon>
        <taxon>Sordariomycetidae</taxon>
        <taxon>Sordariales</taxon>
        <taxon>Schizotheciaceae</taxon>
        <taxon>Schizothecium</taxon>
    </lineage>
</organism>
<evidence type="ECO:0000256" key="1">
    <source>
        <dbReference type="SAM" id="SignalP"/>
    </source>
</evidence>
<name>A0AA40F2S6_9PEZI</name>
<evidence type="ECO:0000313" key="3">
    <source>
        <dbReference type="Proteomes" id="UP001172155"/>
    </source>
</evidence>
<gene>
    <name evidence="2" type="ORF">B0T18DRAFT_389579</name>
</gene>
<dbReference type="AlphaFoldDB" id="A0AA40F2S6"/>
<protein>
    <submittedName>
        <fullName evidence="2">Uncharacterized protein</fullName>
    </submittedName>
</protein>
<sequence>MPFRNSPFGPLSMLIAVLFMVVRLITSAPTGDEPNTPATPIFAIAARPDAVGPTPLLPAISPGSLEILPRNLKNPENEAGGRVKYPWNRAEPTFNNAVNETDLSLTRECLALWCEQDIILQREAGLASCLTDGRRPEGGARAYICNFRQAARCSRHDIDTAAQVLEDQGSRTGLYHHVPTKKFGLAIGFDRFCEGSQYGCGRYYDPMFSNCQDLHKKMWSTPIQYEKLVAGPKDIGVYDYEGIAWIDKGSTPEQKKDTARVFGLSALGEDKGTG</sequence>
<dbReference type="Proteomes" id="UP001172155">
    <property type="component" value="Unassembled WGS sequence"/>
</dbReference>
<accession>A0AA40F2S6</accession>